<accession>A0A0N0NQJ6</accession>
<dbReference type="Gene3D" id="2.40.110.20">
    <property type="match status" value="1"/>
</dbReference>
<evidence type="ECO:0000259" key="5">
    <source>
        <dbReference type="Pfam" id="PF00441"/>
    </source>
</evidence>
<sequence>MASWTQERKNHSTVDTGYTLNASPLENPVTSDNVFQRIIAWYLPPHIRDEVVPQLIRFGEEAVSPRVNDWIANAEKQEPYVKQYDAWGRRYAVDKLVTSEGWKQLGVWGSKNGVVARGYEAEFGSHRRLVQHSFNYIFSASSAVRSCPVSMSSGASRLVSKLLKDLPPKHFLHAVYQRLISRTDPWVSAQWMTERPGGSDVQNSETYATHSPFAEARSEDPEIVLGQGDYLLSGFKWFSSATDCDIALILARTEPAAQLSLFIAPTRITQPDGTLVSNGVRIHRMKKKMGTKELPTAELELRDMRAHLIGKPERGIATIALLLNVTRTHNFFVALSCWRRGLAIAKAFAKVRSTLDQPLATFPMHLRLLANLELKHRACMQLGFFTTALLSFADNGHPPETSSTTQLPGPGKHTEVLLRALTATSKAIICKIGCQGLQECQEAMGGVGYLDDPDDPEFNISRLYRDTAANMTWEGTTNVLASEVVRHLCNKDHLEVVDVWFRASFQRIQSEELKSGVEAAWSVLRARLAAGKNNVGPLLADGREIMFSFGWLVSSVLLCHDAQRDHEAIAAECARRWVLEGQGGYGEWVLPDVIAAARSQKGPDKISSLEAECRNWDCRIVWECDLPVDAALGYRPNVSMKARL</sequence>
<feature type="domain" description="Adaptive response protein AidB N-terminal" evidence="7">
    <location>
        <begin position="49"/>
        <end position="157"/>
    </location>
</feature>
<keyword evidence="3 4" id="KW-0274">FAD</keyword>
<dbReference type="Pfam" id="PF00441">
    <property type="entry name" value="Acyl-CoA_dh_1"/>
    <property type="match status" value="1"/>
</dbReference>
<protein>
    <submittedName>
        <fullName evidence="8">Putative acyl-CoA dehydrogenase AidB</fullName>
    </submittedName>
</protein>
<dbReference type="PANTHER" id="PTHR42707:SF2">
    <property type="entry name" value="ACD11 DEHYDROGENASE"/>
    <property type="match status" value="1"/>
</dbReference>
<evidence type="ECO:0000259" key="6">
    <source>
        <dbReference type="Pfam" id="PF02770"/>
    </source>
</evidence>
<comment type="caution">
    <text evidence="8">The sequence shown here is derived from an EMBL/GenBank/DDBJ whole genome shotgun (WGS) entry which is preliminary data.</text>
</comment>
<dbReference type="InterPro" id="IPR036250">
    <property type="entry name" value="AcylCo_DH-like_C"/>
</dbReference>
<organism evidence="8 9">
    <name type="scientific">Cyphellophora attinorum</name>
    <dbReference type="NCBI Taxonomy" id="1664694"/>
    <lineage>
        <taxon>Eukaryota</taxon>
        <taxon>Fungi</taxon>
        <taxon>Dikarya</taxon>
        <taxon>Ascomycota</taxon>
        <taxon>Pezizomycotina</taxon>
        <taxon>Eurotiomycetes</taxon>
        <taxon>Chaetothyriomycetidae</taxon>
        <taxon>Chaetothyriales</taxon>
        <taxon>Cyphellophoraceae</taxon>
        <taxon>Cyphellophora</taxon>
    </lineage>
</organism>
<feature type="domain" description="Acyl-CoA dehydrogenase/oxidase C-terminal" evidence="5">
    <location>
        <begin position="314"/>
        <end position="488"/>
    </location>
</feature>
<keyword evidence="4" id="KW-0560">Oxidoreductase</keyword>
<dbReference type="Proteomes" id="UP000038010">
    <property type="component" value="Unassembled WGS sequence"/>
</dbReference>
<dbReference type="RefSeq" id="XP_018003742.1">
    <property type="nucleotide sequence ID" value="XM_018146916.1"/>
</dbReference>
<dbReference type="EMBL" id="LFJN01000004">
    <property type="protein sequence ID" value="KPI43779.1"/>
    <property type="molecule type" value="Genomic_DNA"/>
</dbReference>
<dbReference type="InterPro" id="IPR009075">
    <property type="entry name" value="AcylCo_DH/oxidase_C"/>
</dbReference>
<dbReference type="PANTHER" id="PTHR42707">
    <property type="entry name" value="ACYL-COA DEHYDROGENASE"/>
    <property type="match status" value="1"/>
</dbReference>
<evidence type="ECO:0000259" key="7">
    <source>
        <dbReference type="Pfam" id="PF18158"/>
    </source>
</evidence>
<dbReference type="Pfam" id="PF18158">
    <property type="entry name" value="AidB_N"/>
    <property type="match status" value="1"/>
</dbReference>
<gene>
    <name evidence="8" type="ORF">AB675_6612</name>
</gene>
<dbReference type="SUPFAM" id="SSF47203">
    <property type="entry name" value="Acyl-CoA dehydrogenase C-terminal domain-like"/>
    <property type="match status" value="1"/>
</dbReference>
<dbReference type="GeneID" id="28738796"/>
<dbReference type="GO" id="GO:0003995">
    <property type="term" value="F:acyl-CoA dehydrogenase activity"/>
    <property type="evidence" value="ECO:0007669"/>
    <property type="project" value="TreeGrafter"/>
</dbReference>
<evidence type="ECO:0000256" key="2">
    <source>
        <dbReference type="ARBA" id="ARBA00022630"/>
    </source>
</evidence>
<evidence type="ECO:0000256" key="3">
    <source>
        <dbReference type="ARBA" id="ARBA00022827"/>
    </source>
</evidence>
<dbReference type="InterPro" id="IPR009100">
    <property type="entry name" value="AcylCoA_DH/oxidase_NM_dom_sf"/>
</dbReference>
<keyword evidence="9" id="KW-1185">Reference proteome</keyword>
<proteinExistence type="inferred from homology"/>
<dbReference type="InterPro" id="IPR041504">
    <property type="entry name" value="AidB_N"/>
</dbReference>
<dbReference type="VEuPathDB" id="FungiDB:AB675_6612"/>
<dbReference type="AlphaFoldDB" id="A0A0N0NQJ6"/>
<dbReference type="OrthoDB" id="10251155at2759"/>
<evidence type="ECO:0000256" key="1">
    <source>
        <dbReference type="ARBA" id="ARBA00009347"/>
    </source>
</evidence>
<feature type="domain" description="Acyl-CoA oxidase/dehydrogenase middle" evidence="6">
    <location>
        <begin position="189"/>
        <end position="303"/>
    </location>
</feature>
<dbReference type="InterPro" id="IPR006091">
    <property type="entry name" value="Acyl-CoA_Oxase/DH_mid-dom"/>
</dbReference>
<dbReference type="SUPFAM" id="SSF56645">
    <property type="entry name" value="Acyl-CoA dehydrogenase NM domain-like"/>
    <property type="match status" value="1"/>
</dbReference>
<dbReference type="Gene3D" id="1.20.140.10">
    <property type="entry name" value="Butyryl-CoA Dehydrogenase, subunit A, domain 3"/>
    <property type="match status" value="1"/>
</dbReference>
<keyword evidence="2 4" id="KW-0285">Flavoprotein</keyword>
<dbReference type="InterPro" id="IPR052904">
    <property type="entry name" value="Acyl-CoA_dehydrogenase-like"/>
</dbReference>
<comment type="cofactor">
    <cofactor evidence="4">
        <name>FAD</name>
        <dbReference type="ChEBI" id="CHEBI:57692"/>
    </cofactor>
</comment>
<evidence type="ECO:0000313" key="9">
    <source>
        <dbReference type="Proteomes" id="UP000038010"/>
    </source>
</evidence>
<name>A0A0N0NQJ6_9EURO</name>
<comment type="similarity">
    <text evidence="1 4">Belongs to the acyl-CoA dehydrogenase family.</text>
</comment>
<evidence type="ECO:0000313" key="8">
    <source>
        <dbReference type="EMBL" id="KPI43779.1"/>
    </source>
</evidence>
<reference evidence="8 9" key="1">
    <citation type="submission" date="2015-06" db="EMBL/GenBank/DDBJ databases">
        <title>Draft genome of the ant-associated black yeast Phialophora attae CBS 131958.</title>
        <authorList>
            <person name="Moreno L.F."/>
            <person name="Stielow B.J."/>
            <person name="de Hoog S."/>
            <person name="Vicente V.A."/>
            <person name="Weiss V.A."/>
            <person name="de Vries M."/>
            <person name="Cruz L.M."/>
            <person name="Souza E.M."/>
        </authorList>
    </citation>
    <scope>NUCLEOTIDE SEQUENCE [LARGE SCALE GENOMIC DNA]</scope>
    <source>
        <strain evidence="8 9">CBS 131958</strain>
    </source>
</reference>
<dbReference type="STRING" id="1664694.A0A0N0NQJ6"/>
<dbReference type="Pfam" id="PF02770">
    <property type="entry name" value="Acyl-CoA_dh_M"/>
    <property type="match status" value="1"/>
</dbReference>
<evidence type="ECO:0000256" key="4">
    <source>
        <dbReference type="RuleBase" id="RU362125"/>
    </source>
</evidence>